<organism evidence="2 3">
    <name type="scientific">Kangiella geojedonensis</name>
    <dbReference type="NCBI Taxonomy" id="914150"/>
    <lineage>
        <taxon>Bacteria</taxon>
        <taxon>Pseudomonadati</taxon>
        <taxon>Pseudomonadota</taxon>
        <taxon>Gammaproteobacteria</taxon>
        <taxon>Kangiellales</taxon>
        <taxon>Kangiellaceae</taxon>
        <taxon>Kangiella</taxon>
    </lineage>
</organism>
<evidence type="ECO:0000313" key="2">
    <source>
        <dbReference type="EMBL" id="AKE51038.1"/>
    </source>
</evidence>
<dbReference type="Pfam" id="PF13673">
    <property type="entry name" value="Acetyltransf_10"/>
    <property type="match status" value="1"/>
</dbReference>
<reference evidence="2 3" key="1">
    <citation type="submission" date="2015-02" db="EMBL/GenBank/DDBJ databases">
        <title>Complete genome sequence of Kangiella geojedonensis strain YCS-5T.</title>
        <authorList>
            <person name="Kim K.M."/>
        </authorList>
    </citation>
    <scope>NUCLEOTIDE SEQUENCE [LARGE SCALE GENOMIC DNA]</scope>
    <source>
        <strain evidence="2 3">YCS-5</strain>
    </source>
</reference>
<dbReference type="EMBL" id="CP010975">
    <property type="protein sequence ID" value="AKE51038.1"/>
    <property type="molecule type" value="Genomic_DNA"/>
</dbReference>
<dbReference type="OrthoDB" id="9796171at2"/>
<dbReference type="STRING" id="914150.TQ33_0046"/>
<dbReference type="SUPFAM" id="SSF55729">
    <property type="entry name" value="Acyl-CoA N-acyltransferases (Nat)"/>
    <property type="match status" value="1"/>
</dbReference>
<proteinExistence type="predicted"/>
<sequence length="152" mass="17481">MESIDVTIKSWAELDTLELYQLLQLRSEVFVVEQECAYQDLDAQDFEAMHLTAKAPSHKALMAYARIYTTVINKKEYAAIGRVCTAKTYRGQGISRQLMDHAIQYIIQNLELPITVSAQAYLKEFYHSLGFETVSEPYLEDGIPHIRMVRET</sequence>
<dbReference type="RefSeq" id="WP_144405923.1">
    <property type="nucleotide sequence ID" value="NZ_CP010975.1"/>
</dbReference>
<dbReference type="AlphaFoldDB" id="A0A0F6RAW8"/>
<dbReference type="HOGENOM" id="CLU_056607_3_0_6"/>
<protein>
    <submittedName>
        <fullName evidence="2">GCN5-related N-acetyltransferase</fullName>
    </submittedName>
</protein>
<dbReference type="InterPro" id="IPR000182">
    <property type="entry name" value="GNAT_dom"/>
</dbReference>
<keyword evidence="2" id="KW-0808">Transferase</keyword>
<dbReference type="PATRIC" id="fig|914150.5.peg.46"/>
<evidence type="ECO:0000313" key="3">
    <source>
        <dbReference type="Proteomes" id="UP000034071"/>
    </source>
</evidence>
<feature type="domain" description="N-acetyltransferase" evidence="1">
    <location>
        <begin position="6"/>
        <end position="152"/>
    </location>
</feature>
<dbReference type="CDD" id="cd04301">
    <property type="entry name" value="NAT_SF"/>
    <property type="match status" value="1"/>
</dbReference>
<dbReference type="Proteomes" id="UP000034071">
    <property type="component" value="Chromosome"/>
</dbReference>
<dbReference type="GO" id="GO:0016747">
    <property type="term" value="F:acyltransferase activity, transferring groups other than amino-acyl groups"/>
    <property type="evidence" value="ECO:0007669"/>
    <property type="project" value="InterPro"/>
</dbReference>
<gene>
    <name evidence="2" type="ORF">TQ33_0046</name>
</gene>
<accession>A0A0F6RAW8</accession>
<name>A0A0F6RAW8_9GAMM</name>
<dbReference type="InterPro" id="IPR016181">
    <property type="entry name" value="Acyl_CoA_acyltransferase"/>
</dbReference>
<evidence type="ECO:0000259" key="1">
    <source>
        <dbReference type="PROSITE" id="PS51186"/>
    </source>
</evidence>
<dbReference type="PROSITE" id="PS51186">
    <property type="entry name" value="GNAT"/>
    <property type="match status" value="1"/>
</dbReference>
<dbReference type="Gene3D" id="3.40.630.30">
    <property type="match status" value="1"/>
</dbReference>
<dbReference type="KEGG" id="kge:TQ33_0046"/>
<keyword evidence="3" id="KW-1185">Reference proteome</keyword>